<organism evidence="1 2">
    <name type="scientific">Massilia haematophila</name>
    <dbReference type="NCBI Taxonomy" id="457923"/>
    <lineage>
        <taxon>Bacteria</taxon>
        <taxon>Pseudomonadati</taxon>
        <taxon>Pseudomonadota</taxon>
        <taxon>Betaproteobacteria</taxon>
        <taxon>Burkholderiales</taxon>
        <taxon>Oxalobacteraceae</taxon>
        <taxon>Telluria group</taxon>
        <taxon>Massilia</taxon>
    </lineage>
</organism>
<gene>
    <name evidence="1" type="ORF">ACFOPH_25090</name>
</gene>
<dbReference type="EMBL" id="JBHRVV010000002">
    <property type="protein sequence ID" value="MFC3461488.1"/>
    <property type="molecule type" value="Genomic_DNA"/>
</dbReference>
<protein>
    <submittedName>
        <fullName evidence="1">Uncharacterized protein</fullName>
    </submittedName>
</protein>
<dbReference type="RefSeq" id="WP_379738105.1">
    <property type="nucleotide sequence ID" value="NZ_JBHRVV010000002.1"/>
</dbReference>
<accession>A0ABV7PT91</accession>
<evidence type="ECO:0000313" key="2">
    <source>
        <dbReference type="Proteomes" id="UP001595665"/>
    </source>
</evidence>
<reference evidence="2" key="1">
    <citation type="journal article" date="2019" name="Int. J. Syst. Evol. Microbiol.">
        <title>The Global Catalogue of Microorganisms (GCM) 10K type strain sequencing project: providing services to taxonomists for standard genome sequencing and annotation.</title>
        <authorList>
            <consortium name="The Broad Institute Genomics Platform"/>
            <consortium name="The Broad Institute Genome Sequencing Center for Infectious Disease"/>
            <person name="Wu L."/>
            <person name="Ma J."/>
        </authorList>
    </citation>
    <scope>NUCLEOTIDE SEQUENCE [LARGE SCALE GENOMIC DNA]</scope>
    <source>
        <strain evidence="2">CCM 7480</strain>
    </source>
</reference>
<dbReference type="Proteomes" id="UP001595665">
    <property type="component" value="Unassembled WGS sequence"/>
</dbReference>
<name>A0ABV7PT91_9BURK</name>
<proteinExistence type="predicted"/>
<comment type="caution">
    <text evidence="1">The sequence shown here is derived from an EMBL/GenBank/DDBJ whole genome shotgun (WGS) entry which is preliminary data.</text>
</comment>
<evidence type="ECO:0000313" key="1">
    <source>
        <dbReference type="EMBL" id="MFC3461488.1"/>
    </source>
</evidence>
<sequence length="111" mass="12529">MTQHTDVELPELTYDRADYTALRAYCLKIPLQRIADLYYSEDSPQLEQGLERWLIDMRNRLVERAIEHNPHIASILQGARQGGAITAKALDILIQAALVQTCSSARMTAFA</sequence>
<keyword evidence="2" id="KW-1185">Reference proteome</keyword>